<evidence type="ECO:0000313" key="3">
    <source>
        <dbReference type="Proteomes" id="UP000603453"/>
    </source>
</evidence>
<keyword evidence="3" id="KW-1185">Reference proteome</keyword>
<proteinExistence type="predicted"/>
<accession>A0A8H7QYS4</accession>
<evidence type="ECO:0000313" key="2">
    <source>
        <dbReference type="EMBL" id="KAG2200203.1"/>
    </source>
</evidence>
<dbReference type="EMBL" id="JAEPRD010000086">
    <property type="protein sequence ID" value="KAG2200203.1"/>
    <property type="molecule type" value="Genomic_DNA"/>
</dbReference>
<dbReference type="Proteomes" id="UP000603453">
    <property type="component" value="Unassembled WGS sequence"/>
</dbReference>
<reference evidence="2" key="1">
    <citation type="submission" date="2020-12" db="EMBL/GenBank/DDBJ databases">
        <title>Metabolic potential, ecology and presence of endohyphal bacteria is reflected in genomic diversity of Mucoromycotina.</title>
        <authorList>
            <person name="Muszewska A."/>
            <person name="Okrasinska A."/>
            <person name="Steczkiewicz K."/>
            <person name="Drgas O."/>
            <person name="Orlowska M."/>
            <person name="Perlinska-Lenart U."/>
            <person name="Aleksandrzak-Piekarczyk T."/>
            <person name="Szatraj K."/>
            <person name="Zielenkiewicz U."/>
            <person name="Pilsyk S."/>
            <person name="Malc E."/>
            <person name="Mieczkowski P."/>
            <person name="Kruszewska J.S."/>
            <person name="Biernat P."/>
            <person name="Pawlowska J."/>
        </authorList>
    </citation>
    <scope>NUCLEOTIDE SEQUENCE</scope>
    <source>
        <strain evidence="2">WA0000017839</strain>
    </source>
</reference>
<organism evidence="2 3">
    <name type="scientific">Mucor saturninus</name>
    <dbReference type="NCBI Taxonomy" id="64648"/>
    <lineage>
        <taxon>Eukaryota</taxon>
        <taxon>Fungi</taxon>
        <taxon>Fungi incertae sedis</taxon>
        <taxon>Mucoromycota</taxon>
        <taxon>Mucoromycotina</taxon>
        <taxon>Mucoromycetes</taxon>
        <taxon>Mucorales</taxon>
        <taxon>Mucorineae</taxon>
        <taxon>Mucoraceae</taxon>
        <taxon>Mucor</taxon>
    </lineage>
</organism>
<evidence type="ECO:0000256" key="1">
    <source>
        <dbReference type="SAM" id="MobiDB-lite"/>
    </source>
</evidence>
<sequence>MNKENEKKFLQSSENKAFQEAIFNNLTITNYLEDVNKKKVLAASSTEEYTKEISKRIEEIEQYVNEDDIKINNNELSVGTIIKREAMKKQMNYKSLPPSDIALVDCGLNCIIDLTHGSLTRQHMLFSKDDWSQIKSLFAAAPNNDILVKSRPTLRKIDRIFNNPQNIEECYWKAKEYQRKASRFNEKIGYEVVSVIIDKMIKHNSIFTLSNPTPSEADVMIKIWADIFEFMSTNKVSLHIHGGEKRLAIGDDENTIFKLDAKLVLLYDNAEYSVCAVEFAPYAGFKKITTDRSKLLVEAKIICDKVLGLNVNEENAALLNVVNVQIMGLETNTMSVNLVDNHLYAANSIKSYILPSTVPELKKHCKTIIEDIFDLKHYTLNTADIIKQTLNDKKKIKKSMKRKIQVENQDEPLPSLKARPAPTWRYKAKKGN</sequence>
<dbReference type="AlphaFoldDB" id="A0A8H7QYS4"/>
<gene>
    <name evidence="2" type="ORF">INT47_009841</name>
</gene>
<protein>
    <submittedName>
        <fullName evidence="2">Uncharacterized protein</fullName>
    </submittedName>
</protein>
<comment type="caution">
    <text evidence="2">The sequence shown here is derived from an EMBL/GenBank/DDBJ whole genome shotgun (WGS) entry which is preliminary data.</text>
</comment>
<feature type="region of interest" description="Disordered" evidence="1">
    <location>
        <begin position="401"/>
        <end position="432"/>
    </location>
</feature>
<dbReference type="OrthoDB" id="2289963at2759"/>
<name>A0A8H7QYS4_9FUNG</name>